<name>A0A285K4B8_9ACTN</name>
<reference evidence="1 2" key="1">
    <citation type="submission" date="2017-09" db="EMBL/GenBank/DDBJ databases">
        <authorList>
            <person name="Ehlers B."/>
            <person name="Leendertz F.H."/>
        </authorList>
    </citation>
    <scope>NUCLEOTIDE SEQUENCE [LARGE SCALE GENOMIC DNA]</scope>
    <source>
        <strain evidence="1 2">CGMCC 4.6857</strain>
    </source>
</reference>
<gene>
    <name evidence="1" type="ORF">SAMN05421748_131103</name>
</gene>
<keyword evidence="2" id="KW-1185">Reference proteome</keyword>
<protein>
    <recommendedName>
        <fullName evidence="3">TadE-like protein</fullName>
    </recommendedName>
</protein>
<dbReference type="EMBL" id="OBDY01000031">
    <property type="protein sequence ID" value="SNY67398.1"/>
    <property type="molecule type" value="Genomic_DNA"/>
</dbReference>
<evidence type="ECO:0000313" key="2">
    <source>
        <dbReference type="Proteomes" id="UP000219612"/>
    </source>
</evidence>
<organism evidence="1 2">
    <name type="scientific">Paractinoplanes atraurantiacus</name>
    <dbReference type="NCBI Taxonomy" id="1036182"/>
    <lineage>
        <taxon>Bacteria</taxon>
        <taxon>Bacillati</taxon>
        <taxon>Actinomycetota</taxon>
        <taxon>Actinomycetes</taxon>
        <taxon>Micromonosporales</taxon>
        <taxon>Micromonosporaceae</taxon>
        <taxon>Paractinoplanes</taxon>
    </lineage>
</organism>
<evidence type="ECO:0000313" key="1">
    <source>
        <dbReference type="EMBL" id="SNY67398.1"/>
    </source>
</evidence>
<dbReference type="Proteomes" id="UP000219612">
    <property type="component" value="Unassembled WGS sequence"/>
</dbReference>
<dbReference type="RefSeq" id="WP_097327740.1">
    <property type="nucleotide sequence ID" value="NZ_OBDY01000031.1"/>
</dbReference>
<accession>A0A285K4B8</accession>
<dbReference type="AlphaFoldDB" id="A0A285K4B8"/>
<evidence type="ECO:0008006" key="3">
    <source>
        <dbReference type="Google" id="ProtNLM"/>
    </source>
</evidence>
<sequence length="74" mass="7674">MIDPLIALAAPVVYSVWRLAAAHAEATVLRARAEVVRAGAGLPPGTEISGNGKDDARWRISIPAGDLPGTGDDR</sequence>
<proteinExistence type="predicted"/>